<reference evidence="2 3" key="1">
    <citation type="journal article" date="2005" name="Nature">
        <title>The genome of the social amoeba Dictyostelium discoideum.</title>
        <authorList>
            <consortium name="The Dictyostelium discoideum Sequencing Consortium"/>
            <person name="Eichinger L."/>
            <person name="Pachebat J.A."/>
            <person name="Glockner G."/>
            <person name="Rajandream M.A."/>
            <person name="Sucgang R."/>
            <person name="Berriman M."/>
            <person name="Song J."/>
            <person name="Olsen R."/>
            <person name="Szafranski K."/>
            <person name="Xu Q."/>
            <person name="Tunggal B."/>
            <person name="Kummerfeld S."/>
            <person name="Madera M."/>
            <person name="Konfortov B.A."/>
            <person name="Rivero F."/>
            <person name="Bankier A.T."/>
            <person name="Lehmann R."/>
            <person name="Hamlin N."/>
            <person name="Davies R."/>
            <person name="Gaudet P."/>
            <person name="Fey P."/>
            <person name="Pilcher K."/>
            <person name="Chen G."/>
            <person name="Saunders D."/>
            <person name="Sodergren E."/>
            <person name="Davis P."/>
            <person name="Kerhornou A."/>
            <person name="Nie X."/>
            <person name="Hall N."/>
            <person name="Anjard C."/>
            <person name="Hemphill L."/>
            <person name="Bason N."/>
            <person name="Farbrother P."/>
            <person name="Desany B."/>
            <person name="Just E."/>
            <person name="Morio T."/>
            <person name="Rost R."/>
            <person name="Churcher C."/>
            <person name="Cooper J."/>
            <person name="Haydock S."/>
            <person name="van Driessche N."/>
            <person name="Cronin A."/>
            <person name="Goodhead I."/>
            <person name="Muzny D."/>
            <person name="Mourier T."/>
            <person name="Pain A."/>
            <person name="Lu M."/>
            <person name="Harper D."/>
            <person name="Lindsay R."/>
            <person name="Hauser H."/>
            <person name="James K."/>
            <person name="Quiles M."/>
            <person name="Madan Babu M."/>
            <person name="Saito T."/>
            <person name="Buchrieser C."/>
            <person name="Wardroper A."/>
            <person name="Felder M."/>
            <person name="Thangavelu M."/>
            <person name="Johnson D."/>
            <person name="Knights A."/>
            <person name="Loulseged H."/>
            <person name="Mungall K."/>
            <person name="Oliver K."/>
            <person name="Price C."/>
            <person name="Quail M.A."/>
            <person name="Urushihara H."/>
            <person name="Hernandez J."/>
            <person name="Rabbinowitsch E."/>
            <person name="Steffen D."/>
            <person name="Sanders M."/>
            <person name="Ma J."/>
            <person name="Kohara Y."/>
            <person name="Sharp S."/>
            <person name="Simmonds M."/>
            <person name="Spiegler S."/>
            <person name="Tivey A."/>
            <person name="Sugano S."/>
            <person name="White B."/>
            <person name="Walker D."/>
            <person name="Woodward J."/>
            <person name="Winckler T."/>
            <person name="Tanaka Y."/>
            <person name="Shaulsky G."/>
            <person name="Schleicher M."/>
            <person name="Weinstock G."/>
            <person name="Rosenthal A."/>
            <person name="Cox E.C."/>
            <person name="Chisholm R.L."/>
            <person name="Gibbs R."/>
            <person name="Loomis W.F."/>
            <person name="Platzer M."/>
            <person name="Kay R.R."/>
            <person name="Williams J."/>
            <person name="Dear P.H."/>
            <person name="Noegel A.A."/>
            <person name="Barrell B."/>
            <person name="Kuspa A."/>
        </authorList>
    </citation>
    <scope>NUCLEOTIDE SEQUENCE [LARGE SCALE GENOMIC DNA]</scope>
    <source>
        <strain evidence="2 3">AX4</strain>
    </source>
</reference>
<dbReference type="InParanoid" id="Q55BC6"/>
<dbReference type="AlphaFoldDB" id="Q55BC6"/>
<dbReference type="KEGG" id="ddi:DDB_G0271268"/>
<dbReference type="eggNOG" id="ENOG502S6VZ">
    <property type="taxonomic scope" value="Eukaryota"/>
</dbReference>
<dbReference type="CDD" id="cd04301">
    <property type="entry name" value="NAT_SF"/>
    <property type="match status" value="1"/>
</dbReference>
<proteinExistence type="predicted"/>
<dbReference type="RefSeq" id="XP_645686.1">
    <property type="nucleotide sequence ID" value="XM_640594.1"/>
</dbReference>
<evidence type="ECO:0000259" key="1">
    <source>
        <dbReference type="PROSITE" id="PS51186"/>
    </source>
</evidence>
<dbReference type="OMA" id="RTAYDWT"/>
<dbReference type="InterPro" id="IPR016181">
    <property type="entry name" value="Acyl_CoA_acyltransferase"/>
</dbReference>
<keyword evidence="3" id="KW-1185">Reference proteome</keyword>
<dbReference type="EMBL" id="AAFI02000006">
    <property type="protein sequence ID" value="EAL71764.1"/>
    <property type="molecule type" value="Genomic_DNA"/>
</dbReference>
<protein>
    <recommendedName>
        <fullName evidence="1">N-acetyltransferase domain-containing protein</fullName>
    </recommendedName>
</protein>
<sequence>MVEIKIRNVNENDIKEITNIYKHYVLNEVCTFEEEVPSEEEMNKRRSIIVDKNFPYIVATTTTTTTTIIKDGANDITKEIVIGYAYASSFRPRAAYRFTVEDSIYIDINYQKLGVGSILLKELISQCKEKGFKEIIAVIAAGGPNQVGGSSIKLHKKFGFDNQHTLKNVGYKFNQFLDTVSLQLSL</sequence>
<evidence type="ECO:0000313" key="3">
    <source>
        <dbReference type="Proteomes" id="UP000002195"/>
    </source>
</evidence>
<dbReference type="Gene3D" id="3.40.630.30">
    <property type="match status" value="1"/>
</dbReference>
<dbReference type="PaxDb" id="44689-DDB0202823"/>
<dbReference type="PANTHER" id="PTHR43072">
    <property type="entry name" value="N-ACETYLTRANSFERASE"/>
    <property type="match status" value="1"/>
</dbReference>
<feature type="domain" description="N-acetyltransferase" evidence="1">
    <location>
        <begin position="4"/>
        <end position="186"/>
    </location>
</feature>
<dbReference type="dictyBase" id="DDB_G0271268"/>
<dbReference type="PROSITE" id="PS51186">
    <property type="entry name" value="GNAT"/>
    <property type="match status" value="1"/>
</dbReference>
<dbReference type="HOGENOM" id="CLU_013985_4_2_1"/>
<organism evidence="2 3">
    <name type="scientific">Dictyostelium discoideum</name>
    <name type="common">Social amoeba</name>
    <dbReference type="NCBI Taxonomy" id="44689"/>
    <lineage>
        <taxon>Eukaryota</taxon>
        <taxon>Amoebozoa</taxon>
        <taxon>Evosea</taxon>
        <taxon>Eumycetozoa</taxon>
        <taxon>Dictyostelia</taxon>
        <taxon>Dictyosteliales</taxon>
        <taxon>Dictyosteliaceae</taxon>
        <taxon>Dictyostelium</taxon>
    </lineage>
</organism>
<evidence type="ECO:0000313" key="2">
    <source>
        <dbReference type="EMBL" id="EAL71764.1"/>
    </source>
</evidence>
<name>Q55BC6_DICDI</name>
<dbReference type="InterPro" id="IPR000182">
    <property type="entry name" value="GNAT_dom"/>
</dbReference>
<dbReference type="GO" id="GO:0008080">
    <property type="term" value="F:N-acetyltransferase activity"/>
    <property type="evidence" value="ECO:0000318"/>
    <property type="project" value="GO_Central"/>
</dbReference>
<dbReference type="SMR" id="Q55BC6"/>
<dbReference type="VEuPathDB" id="AmoebaDB:DDB_G0271268"/>
<dbReference type="Pfam" id="PF13420">
    <property type="entry name" value="Acetyltransf_4"/>
    <property type="match status" value="1"/>
</dbReference>
<accession>Q55BC6</accession>
<comment type="caution">
    <text evidence="2">The sequence shown here is derived from an EMBL/GenBank/DDBJ whole genome shotgun (WGS) entry which is preliminary data.</text>
</comment>
<dbReference type="PANTHER" id="PTHR43072:SF8">
    <property type="entry name" value="ACYLTRANSFERASE FABY-RELATED"/>
    <property type="match status" value="1"/>
</dbReference>
<dbReference type="SUPFAM" id="SSF55729">
    <property type="entry name" value="Acyl-CoA N-acyltransferases (Nat)"/>
    <property type="match status" value="1"/>
</dbReference>
<gene>
    <name evidence="2" type="ORF">DDB_G0271268</name>
</gene>
<dbReference type="Proteomes" id="UP000002195">
    <property type="component" value="Unassembled WGS sequence"/>
</dbReference>
<dbReference type="PhylomeDB" id="Q55BC6"/>
<dbReference type="STRING" id="44689.Q55BC6"/>
<dbReference type="GeneID" id="8617879"/>